<organism evidence="1 2">
    <name type="scientific">Botrytis fragariae</name>
    <dbReference type="NCBI Taxonomy" id="1964551"/>
    <lineage>
        <taxon>Eukaryota</taxon>
        <taxon>Fungi</taxon>
        <taxon>Dikarya</taxon>
        <taxon>Ascomycota</taxon>
        <taxon>Pezizomycotina</taxon>
        <taxon>Leotiomycetes</taxon>
        <taxon>Helotiales</taxon>
        <taxon>Sclerotiniaceae</taxon>
        <taxon>Botrytis</taxon>
    </lineage>
</organism>
<comment type="caution">
    <text evidence="1">The sequence shown here is derived from an EMBL/GenBank/DDBJ whole genome shotgun (WGS) entry which is preliminary data.</text>
</comment>
<dbReference type="GeneID" id="59258885"/>
<dbReference type="AlphaFoldDB" id="A0A8H6ATI3"/>
<evidence type="ECO:0000313" key="2">
    <source>
        <dbReference type="Proteomes" id="UP000531561"/>
    </source>
</evidence>
<gene>
    <name evidence="1" type="ORF">Bfra_004799</name>
</gene>
<proteinExistence type="predicted"/>
<keyword evidence="2" id="KW-1185">Reference proteome</keyword>
<protein>
    <submittedName>
        <fullName evidence="1">Uncharacterized protein</fullName>
    </submittedName>
</protein>
<name>A0A8H6ATI3_9HELO</name>
<dbReference type="RefSeq" id="XP_037192288.1">
    <property type="nucleotide sequence ID" value="XM_037335193.1"/>
</dbReference>
<sequence length="58" mass="6443">MAIIPIRVPIATNPQYTHNRSLFSPLPFNYSSTSVYNVGATRAAISSLLATRRFFITV</sequence>
<reference evidence="1 2" key="1">
    <citation type="journal article" date="2020" name="Phytopathology">
        <title>A high-quality genome resource of Botrytis fragariae, a new and rapidly spreading fungal pathogen causing strawberry gray mold in the U.S.A.</title>
        <authorList>
            <person name="Wu Y."/>
            <person name="Saski C.A."/>
            <person name="Schnabel G."/>
            <person name="Xiao S."/>
            <person name="Hu M."/>
        </authorList>
    </citation>
    <scope>NUCLEOTIDE SEQUENCE [LARGE SCALE GENOMIC DNA]</scope>
    <source>
        <strain evidence="1 2">BVB16</strain>
    </source>
</reference>
<accession>A0A8H6ATI3</accession>
<dbReference type="EMBL" id="JABFCT010000008">
    <property type="protein sequence ID" value="KAF5873342.1"/>
    <property type="molecule type" value="Genomic_DNA"/>
</dbReference>
<evidence type="ECO:0000313" key="1">
    <source>
        <dbReference type="EMBL" id="KAF5873342.1"/>
    </source>
</evidence>
<dbReference type="Proteomes" id="UP000531561">
    <property type="component" value="Unassembled WGS sequence"/>
</dbReference>